<sequence length="66" mass="6744">MRLAAVGVRFVAVNCMIDAGGRVAVRVRGHFEVGESASLSLCGWSVRFGGGGRHSDGGIAGGWVAL</sequence>
<organism evidence="1 2">
    <name type="scientific">Micromonospora tulbaghiae</name>
    <dbReference type="NCBI Taxonomy" id="479978"/>
    <lineage>
        <taxon>Bacteria</taxon>
        <taxon>Bacillati</taxon>
        <taxon>Actinomycetota</taxon>
        <taxon>Actinomycetes</taxon>
        <taxon>Micromonosporales</taxon>
        <taxon>Micromonosporaceae</taxon>
        <taxon>Micromonospora</taxon>
    </lineage>
</organism>
<accession>A0A386WVH5</accession>
<dbReference type="Proteomes" id="UP000267804">
    <property type="component" value="Chromosome"/>
</dbReference>
<dbReference type="EMBL" id="CP024087">
    <property type="protein sequence ID" value="AYF31983.1"/>
    <property type="molecule type" value="Genomic_DNA"/>
</dbReference>
<evidence type="ECO:0000313" key="2">
    <source>
        <dbReference type="Proteomes" id="UP000267804"/>
    </source>
</evidence>
<dbReference type="KEGG" id="mtua:CSH63_32025"/>
<proteinExistence type="predicted"/>
<gene>
    <name evidence="1" type="ORF">CSH63_32025</name>
</gene>
<dbReference type="AlphaFoldDB" id="A0A386WVH5"/>
<protein>
    <submittedName>
        <fullName evidence="1">Uncharacterized protein</fullName>
    </submittedName>
</protein>
<evidence type="ECO:0000313" key="1">
    <source>
        <dbReference type="EMBL" id="AYF31983.1"/>
    </source>
</evidence>
<reference evidence="1 2" key="1">
    <citation type="submission" date="2017-10" db="EMBL/GenBank/DDBJ databases">
        <title>Integration of genomic and chemical information greatly accelerates assignment of the full stereostructure of myelolactone, a potent inhibitor of myeloma from a marine-derived Micromonospora.</title>
        <authorList>
            <person name="Kim M.C."/>
            <person name="Machado H."/>
            <person name="Jensen P.R."/>
            <person name="Fenical W."/>
        </authorList>
    </citation>
    <scope>NUCLEOTIDE SEQUENCE [LARGE SCALE GENOMIC DNA]</scope>
    <source>
        <strain evidence="1 2">CNY-010</strain>
    </source>
</reference>
<name>A0A386WVH5_9ACTN</name>